<dbReference type="PANTHER" id="PTHR23318:SF0">
    <property type="entry name" value="SERINE_THREONINE-PROTEIN PHOSPHATASE 4 REGULATORY SUBUNIT 3"/>
    <property type="match status" value="1"/>
</dbReference>
<dbReference type="EMBL" id="CADEPM010000001">
    <property type="protein sequence ID" value="CAB3396540.1"/>
    <property type="molecule type" value="Genomic_DNA"/>
</dbReference>
<feature type="compositionally biased region" description="Acidic residues" evidence="4">
    <location>
        <begin position="891"/>
        <end position="902"/>
    </location>
</feature>
<comment type="similarity">
    <text evidence="2">Belongs to the SMEK family.</text>
</comment>
<dbReference type="GO" id="GO:0006974">
    <property type="term" value="P:DNA damage response"/>
    <property type="evidence" value="ECO:0007669"/>
    <property type="project" value="TreeGrafter"/>
</dbReference>
<dbReference type="InterPro" id="IPR051137">
    <property type="entry name" value="PP4R3-like"/>
</dbReference>
<name>A0A8S1E7F1_9PELO</name>
<dbReference type="GO" id="GO:0030289">
    <property type="term" value="C:protein phosphatase 4 complex"/>
    <property type="evidence" value="ECO:0007669"/>
    <property type="project" value="TreeGrafter"/>
</dbReference>
<dbReference type="InterPro" id="IPR016024">
    <property type="entry name" value="ARM-type_fold"/>
</dbReference>
<dbReference type="Gene3D" id="1.25.10.10">
    <property type="entry name" value="Leucine-rich Repeat Variant"/>
    <property type="match status" value="1"/>
</dbReference>
<feature type="compositionally biased region" description="Basic and acidic residues" evidence="4">
    <location>
        <begin position="43"/>
        <end position="56"/>
    </location>
</feature>
<dbReference type="Gene3D" id="2.30.29.30">
    <property type="entry name" value="Pleckstrin-homology domain (PH domain)/Phosphotyrosine-binding domain (PTB)"/>
    <property type="match status" value="1"/>
</dbReference>
<evidence type="ECO:0000313" key="7">
    <source>
        <dbReference type="EMBL" id="CAB3396540.1"/>
    </source>
</evidence>
<reference evidence="7 8" key="1">
    <citation type="submission" date="2020-04" db="EMBL/GenBank/DDBJ databases">
        <authorList>
            <person name="Laetsch R D."/>
            <person name="Stevens L."/>
            <person name="Kumar S."/>
            <person name="Blaxter L. M."/>
        </authorList>
    </citation>
    <scope>NUCLEOTIDE SEQUENCE [LARGE SCALE GENOMIC DNA]</scope>
</reference>
<feature type="region of interest" description="Disordered" evidence="4">
    <location>
        <begin position="732"/>
        <end position="767"/>
    </location>
</feature>
<dbReference type="InterPro" id="IPR055236">
    <property type="entry name" value="EVH1_PP4R3"/>
</dbReference>
<evidence type="ECO:0000256" key="4">
    <source>
        <dbReference type="SAM" id="MobiDB-lite"/>
    </source>
</evidence>
<dbReference type="AlphaFoldDB" id="A0A8S1E7F1"/>
<feature type="region of interest" description="Disordered" evidence="4">
    <location>
        <begin position="839"/>
        <end position="998"/>
    </location>
</feature>
<dbReference type="PANTHER" id="PTHR23318">
    <property type="entry name" value="ATP SYNTHASE GAMMA-RELATED"/>
    <property type="match status" value="1"/>
</dbReference>
<feature type="compositionally biased region" description="Basic and acidic residues" evidence="4">
    <location>
        <begin position="972"/>
        <end position="998"/>
    </location>
</feature>
<dbReference type="SUPFAM" id="SSF50729">
    <property type="entry name" value="PH domain-like"/>
    <property type="match status" value="1"/>
</dbReference>
<dbReference type="InterPro" id="IPR011989">
    <property type="entry name" value="ARM-like"/>
</dbReference>
<dbReference type="OrthoDB" id="27483at2759"/>
<feature type="domain" description="Serine/threonine-protein phosphatase 4 regulatory subunit 3-like central" evidence="5">
    <location>
        <begin position="236"/>
        <end position="730"/>
    </location>
</feature>
<evidence type="ECO:0000256" key="3">
    <source>
        <dbReference type="ARBA" id="ARBA00023242"/>
    </source>
</evidence>
<organism evidence="7 8">
    <name type="scientific">Caenorhabditis bovis</name>
    <dbReference type="NCBI Taxonomy" id="2654633"/>
    <lineage>
        <taxon>Eukaryota</taxon>
        <taxon>Metazoa</taxon>
        <taxon>Ecdysozoa</taxon>
        <taxon>Nematoda</taxon>
        <taxon>Chromadorea</taxon>
        <taxon>Rhabditida</taxon>
        <taxon>Rhabditina</taxon>
        <taxon>Rhabditomorpha</taxon>
        <taxon>Rhabditoidea</taxon>
        <taxon>Rhabditidae</taxon>
        <taxon>Peloderinae</taxon>
        <taxon>Caenorhabditis</taxon>
    </lineage>
</organism>
<dbReference type="Pfam" id="PF04802">
    <property type="entry name" value="PP4R3"/>
    <property type="match status" value="1"/>
</dbReference>
<dbReference type="GO" id="GO:0005654">
    <property type="term" value="C:nucleoplasm"/>
    <property type="evidence" value="ECO:0007669"/>
    <property type="project" value="TreeGrafter"/>
</dbReference>
<evidence type="ECO:0000259" key="5">
    <source>
        <dbReference type="Pfam" id="PF04802"/>
    </source>
</evidence>
<comment type="subcellular location">
    <subcellularLocation>
        <location evidence="1">Nucleus</location>
    </subcellularLocation>
</comment>
<evidence type="ECO:0000256" key="1">
    <source>
        <dbReference type="ARBA" id="ARBA00004123"/>
    </source>
</evidence>
<feature type="compositionally biased region" description="Basic and acidic residues" evidence="4">
    <location>
        <begin position="1"/>
        <end position="12"/>
    </location>
</feature>
<feature type="compositionally biased region" description="Basic and acidic residues" evidence="4">
    <location>
        <begin position="19"/>
        <end position="35"/>
    </location>
</feature>
<evidence type="ECO:0000313" key="8">
    <source>
        <dbReference type="Proteomes" id="UP000494206"/>
    </source>
</evidence>
<feature type="compositionally biased region" description="Basic and acidic residues" evidence="4">
    <location>
        <begin position="63"/>
        <end position="83"/>
    </location>
</feature>
<dbReference type="InterPro" id="IPR006887">
    <property type="entry name" value="P4R3-like_central_dom"/>
</dbReference>
<keyword evidence="3" id="KW-0539">Nucleus</keyword>
<feature type="region of interest" description="Disordered" evidence="4">
    <location>
        <begin position="1"/>
        <end position="83"/>
    </location>
</feature>
<comment type="caution">
    <text evidence="7">The sequence shown here is derived from an EMBL/GenBank/DDBJ whole genome shotgun (WGS) entry which is preliminary data.</text>
</comment>
<feature type="compositionally biased region" description="Low complexity" evidence="4">
    <location>
        <begin position="847"/>
        <end position="860"/>
    </location>
</feature>
<dbReference type="Pfam" id="PF22972">
    <property type="entry name" value="EVH1_PP4R3"/>
    <property type="match status" value="1"/>
</dbReference>
<evidence type="ECO:0008006" key="9">
    <source>
        <dbReference type="Google" id="ProtNLM"/>
    </source>
</evidence>
<sequence>MEIDQIDVKEENGGANVTDNKKQQEQSAKVEKSETNGDNGAAADEKSKNDENDPKDGKKKSKEKADGKENQPNDTIGGRENKLDGHELQREAINRVKLYVLCDQRAWEDRGTGHVLCVNAPDEDSPSNSSSFVIIVRLEQQSKNVLESRILMDTVYQKQQETLIVWSETDMMDLALSFQEKSGCEELWAKICEVQGRDPGDGEAPYDDGDDSDVSELTSSTSRLALPPIEIGRLSEIDTLLHMHLSTNAAREKMATAIENENVLPKLCEVFQMCEDIEHTDGLRTFYSIAKNLFMLNKTSIIELLLDEKYIRDMIGMFEFDPAYKHPRKHREFVYTKAKFREVLHVSNEELKEKIHKLYRAQYIQDACLPSLGLFEENLLSTLNSHIFFSRVDIVTMLQKDRKAMKELFGQLRSMETSQSRRKDLVMFLKEMISLSQNLPGSGGQSKDNFFRVRNLMANDILETIEPCMKSKDPVTRSTIVEVLKSLVEHNPQTIREFLLKQSRDQEDEDVLLNRLISHMLTDKDPHLSSGTEVILILKNLLDPENMTSMKTERSEFLQLFYNRCIHTLLKPLLENVSGGIIKKDDYTTAHRQSVMVRLLSFCIEHHSYSMRQHCISTDLLNKVLVLLKSKHQFLALYSLKLLQRVVCVKDDYYVRYIVREKVLDAVFDCFKRNGTRYNVLNSAMLHIFDFIKSEDVRPLIKYIVENHMDVVESVNYVKTFREIKNKYEQHRDREETMSIRSEDNSLASPRSLRKDRQEDQWFDDDDDMDVGTMLESIEKDVVTVSPKKEEMTTRKTGIEPMFPSVLKRKNAFDDDEAPVFGGGSANLVSHAEKKIVIKVNTDKSPSRTPSPAASPRASPSPGPSREDEVTSSQNNSKENSPTPTVKSLVDYDESDSDEEAASPDAVPSSSTGSPESDTKSIPESKKSGDSPEYNDVSSTSGEDREEEDEELASLSPPLTPINASSSPPLAESRKRTSDGPERLDVKRSRSEETVSEA</sequence>
<accession>A0A8S1E7F1</accession>
<dbReference type="Proteomes" id="UP000494206">
    <property type="component" value="Unassembled WGS sequence"/>
</dbReference>
<keyword evidence="8" id="KW-1185">Reference proteome</keyword>
<evidence type="ECO:0000256" key="2">
    <source>
        <dbReference type="ARBA" id="ARBA00008809"/>
    </source>
</evidence>
<feature type="compositionally biased region" description="Polar residues" evidence="4">
    <location>
        <begin position="871"/>
        <end position="886"/>
    </location>
</feature>
<gene>
    <name evidence="7" type="ORF">CBOVIS_LOCUS75</name>
</gene>
<feature type="domain" description="PP4R3 EVH1-like" evidence="6">
    <location>
        <begin position="94"/>
        <end position="195"/>
    </location>
</feature>
<feature type="compositionally biased region" description="Basic and acidic residues" evidence="4">
    <location>
        <begin position="917"/>
        <end position="930"/>
    </location>
</feature>
<proteinExistence type="inferred from homology"/>
<feature type="compositionally biased region" description="Basic and acidic residues" evidence="4">
    <location>
        <begin position="732"/>
        <end position="744"/>
    </location>
</feature>
<dbReference type="SUPFAM" id="SSF48371">
    <property type="entry name" value="ARM repeat"/>
    <property type="match status" value="1"/>
</dbReference>
<dbReference type="InterPro" id="IPR011993">
    <property type="entry name" value="PH-like_dom_sf"/>
</dbReference>
<dbReference type="GO" id="GO:0072542">
    <property type="term" value="F:protein phosphatase activator activity"/>
    <property type="evidence" value="ECO:0007669"/>
    <property type="project" value="TreeGrafter"/>
</dbReference>
<protein>
    <recommendedName>
        <fullName evidence="9">Serine/threonine-protein phosphatase 4 regulatory subunit 3-like central domain-containing protein</fullName>
    </recommendedName>
</protein>
<evidence type="ECO:0000259" key="6">
    <source>
        <dbReference type="Pfam" id="PF22972"/>
    </source>
</evidence>